<gene>
    <name evidence="1" type="ORF">JBS370_LOCUS17666</name>
</gene>
<dbReference type="AlphaFoldDB" id="A0A819DYE1"/>
<evidence type="ECO:0000313" key="1">
    <source>
        <dbReference type="EMBL" id="CAF3841251.1"/>
    </source>
</evidence>
<name>A0A819DYE1_9BILA</name>
<accession>A0A819DYE1</accession>
<dbReference type="EMBL" id="CAJOBD010001922">
    <property type="protein sequence ID" value="CAF3841251.1"/>
    <property type="molecule type" value="Genomic_DNA"/>
</dbReference>
<proteinExistence type="predicted"/>
<protein>
    <submittedName>
        <fullName evidence="1">Uncharacterized protein</fullName>
    </submittedName>
</protein>
<evidence type="ECO:0000313" key="2">
    <source>
        <dbReference type="Proteomes" id="UP000663836"/>
    </source>
</evidence>
<sequence length="117" mass="13620">MSTIRYSISLTIKLVKLEICYGKSNSLTIHTSTIRESYPETRHIFADILISDLYPKLVSKSILDELNNSLNSPIVKAWCLPQIDSFIIRFLLNLFVHQQNFNHHLKSIDILQSYHFI</sequence>
<dbReference type="Proteomes" id="UP000663836">
    <property type="component" value="Unassembled WGS sequence"/>
</dbReference>
<organism evidence="1 2">
    <name type="scientific">Rotaria sordida</name>
    <dbReference type="NCBI Taxonomy" id="392033"/>
    <lineage>
        <taxon>Eukaryota</taxon>
        <taxon>Metazoa</taxon>
        <taxon>Spiralia</taxon>
        <taxon>Gnathifera</taxon>
        <taxon>Rotifera</taxon>
        <taxon>Eurotatoria</taxon>
        <taxon>Bdelloidea</taxon>
        <taxon>Philodinida</taxon>
        <taxon>Philodinidae</taxon>
        <taxon>Rotaria</taxon>
    </lineage>
</organism>
<reference evidence="1" key="1">
    <citation type="submission" date="2021-02" db="EMBL/GenBank/DDBJ databases">
        <authorList>
            <person name="Nowell W R."/>
        </authorList>
    </citation>
    <scope>NUCLEOTIDE SEQUENCE</scope>
</reference>
<comment type="caution">
    <text evidence="1">The sequence shown here is derived from an EMBL/GenBank/DDBJ whole genome shotgun (WGS) entry which is preliminary data.</text>
</comment>